<dbReference type="AlphaFoldDB" id="A0A2V3ZT10"/>
<keyword evidence="1" id="KW-0732">Signal</keyword>
<dbReference type="OrthoDB" id="1085134at2"/>
<evidence type="ECO:0008006" key="4">
    <source>
        <dbReference type="Google" id="ProtNLM"/>
    </source>
</evidence>
<accession>A0A2V3ZT10</accession>
<reference evidence="2 3" key="1">
    <citation type="submission" date="2018-05" db="EMBL/GenBank/DDBJ databases">
        <title>Marinifilum breve JC075T sp. nov., a marine bacterium isolated from Yongle Blue Hole in the South China Sea.</title>
        <authorList>
            <person name="Fu T."/>
        </authorList>
    </citation>
    <scope>NUCLEOTIDE SEQUENCE [LARGE SCALE GENOMIC DNA]</scope>
    <source>
        <strain evidence="2 3">JC075</strain>
    </source>
</reference>
<keyword evidence="3" id="KW-1185">Reference proteome</keyword>
<dbReference type="InterPro" id="IPR011050">
    <property type="entry name" value="Pectin_lyase_fold/virulence"/>
</dbReference>
<dbReference type="InterPro" id="IPR012334">
    <property type="entry name" value="Pectin_lyas_fold"/>
</dbReference>
<dbReference type="SUPFAM" id="SSF51126">
    <property type="entry name" value="Pectin lyase-like"/>
    <property type="match status" value="1"/>
</dbReference>
<evidence type="ECO:0000313" key="2">
    <source>
        <dbReference type="EMBL" id="PXX96832.1"/>
    </source>
</evidence>
<gene>
    <name evidence="2" type="ORF">DF185_19515</name>
</gene>
<evidence type="ECO:0000313" key="3">
    <source>
        <dbReference type="Proteomes" id="UP000248079"/>
    </source>
</evidence>
<organism evidence="2 3">
    <name type="scientific">Marinifilum breve</name>
    <dbReference type="NCBI Taxonomy" id="2184082"/>
    <lineage>
        <taxon>Bacteria</taxon>
        <taxon>Pseudomonadati</taxon>
        <taxon>Bacteroidota</taxon>
        <taxon>Bacteroidia</taxon>
        <taxon>Marinilabiliales</taxon>
        <taxon>Marinifilaceae</taxon>
    </lineage>
</organism>
<dbReference type="Proteomes" id="UP000248079">
    <property type="component" value="Unassembled WGS sequence"/>
</dbReference>
<dbReference type="RefSeq" id="WP_110362799.1">
    <property type="nucleotide sequence ID" value="NZ_QFLI01000011.1"/>
</dbReference>
<sequence length="350" mass="38189">MKKTLLLSLILIAIVSISNAQRRVILHNNGNASVFTTIPDAINAAAAGDTLYLSSGNYIGNIHINKDITIFGAGHHPTTTSATGITEISGTIYLRAGVTLGKLSGLYCDHIDMSYYNANDITGYTIQRCNTGGITLPGGITFTNSFLVSECVIRGTVNINNCTTYVFEKNIFGSYIQNAKYGLFSNNVLLEGTGYLCYSCSECTFENNIIQYTGTNTGYLLRSSNNVTLYNNLIICDYDYQANPIADNTFTSNQTVATADATGVFVNWDGTTTEYSYDFDFHLKSPYDAINGEDGTQIGIYGTKDNLDNPTPYKDNCAPVIPLIEEKTISRKTNTDGDLPIQFKVSAQNR</sequence>
<proteinExistence type="predicted"/>
<name>A0A2V3ZT10_9BACT</name>
<evidence type="ECO:0000256" key="1">
    <source>
        <dbReference type="SAM" id="SignalP"/>
    </source>
</evidence>
<comment type="caution">
    <text evidence="2">The sequence shown here is derived from an EMBL/GenBank/DDBJ whole genome shotgun (WGS) entry which is preliminary data.</text>
</comment>
<protein>
    <recommendedName>
        <fullName evidence="4">Right handed beta helix domain-containing protein</fullName>
    </recommendedName>
</protein>
<feature type="chain" id="PRO_5015976906" description="Right handed beta helix domain-containing protein" evidence="1">
    <location>
        <begin position="21"/>
        <end position="350"/>
    </location>
</feature>
<dbReference type="EMBL" id="QFLI01000011">
    <property type="protein sequence ID" value="PXX96832.1"/>
    <property type="molecule type" value="Genomic_DNA"/>
</dbReference>
<feature type="signal peptide" evidence="1">
    <location>
        <begin position="1"/>
        <end position="20"/>
    </location>
</feature>
<dbReference type="Gene3D" id="2.160.20.10">
    <property type="entry name" value="Single-stranded right-handed beta-helix, Pectin lyase-like"/>
    <property type="match status" value="1"/>
</dbReference>